<dbReference type="Proteomes" id="UP000886335">
    <property type="component" value="Unassembled WGS sequence"/>
</dbReference>
<evidence type="ECO:0000256" key="6">
    <source>
        <dbReference type="SAM" id="Phobius"/>
    </source>
</evidence>
<evidence type="ECO:0000256" key="5">
    <source>
        <dbReference type="SAM" id="MobiDB-lite"/>
    </source>
</evidence>
<dbReference type="EMBL" id="DSBW01000077">
    <property type="protein sequence ID" value="HED30724.1"/>
    <property type="molecule type" value="Genomic_DNA"/>
</dbReference>
<reference evidence="8" key="1">
    <citation type="journal article" date="2020" name="mSystems">
        <title>Genome- and Community-Level Interaction Insights into Carbon Utilization and Element Cycling Functions of Hydrothermarchaeota in Hydrothermal Sediment.</title>
        <authorList>
            <person name="Zhou Z."/>
            <person name="Liu Y."/>
            <person name="Xu W."/>
            <person name="Pan J."/>
            <person name="Luo Z.H."/>
            <person name="Li M."/>
        </authorList>
    </citation>
    <scope>NUCLEOTIDE SEQUENCE [LARGE SCALE GENOMIC DNA]</scope>
    <source>
        <strain evidence="8">SpSt-1181</strain>
    </source>
</reference>
<name>A0A831SS33_PROAE</name>
<dbReference type="GO" id="GO:0008381">
    <property type="term" value="F:mechanosensitive monoatomic ion channel activity"/>
    <property type="evidence" value="ECO:0007669"/>
    <property type="project" value="UniProtKB-ARBA"/>
</dbReference>
<keyword evidence="4 6" id="KW-0472">Membrane</keyword>
<feature type="compositionally biased region" description="Basic and acidic residues" evidence="5">
    <location>
        <begin position="344"/>
        <end position="364"/>
    </location>
</feature>
<comment type="subcellular location">
    <subcellularLocation>
        <location evidence="1">Membrane</location>
    </subcellularLocation>
</comment>
<dbReference type="InterPro" id="IPR006685">
    <property type="entry name" value="MscS_channel_2nd"/>
</dbReference>
<dbReference type="InterPro" id="IPR010920">
    <property type="entry name" value="LSM_dom_sf"/>
</dbReference>
<feature type="transmembrane region" description="Helical" evidence="6">
    <location>
        <begin position="165"/>
        <end position="184"/>
    </location>
</feature>
<dbReference type="Pfam" id="PF00924">
    <property type="entry name" value="MS_channel_2nd"/>
    <property type="match status" value="1"/>
</dbReference>
<feature type="transmembrane region" description="Helical" evidence="6">
    <location>
        <begin position="138"/>
        <end position="159"/>
    </location>
</feature>
<protein>
    <submittedName>
        <fullName evidence="8">Mechanosensitive ion channel</fullName>
    </submittedName>
</protein>
<dbReference type="Gene3D" id="2.30.30.60">
    <property type="match status" value="1"/>
</dbReference>
<keyword evidence="3 6" id="KW-1133">Transmembrane helix</keyword>
<sequence length="364" mass="40709">MMNALAWVSDPAVMRVVVPILAVATALLLYLLSGPLIRRVIIRLRRSLRQLSVPFELLIVPSRTTFVLAVMLMFLPSLPVSPPLLAVVNHLLVIAFILVFAWLSMRLLRVLSSLVLGKYEVSEINNLEARRVTTHLELIRKILDVIIIVIAVSAALMTFDAVRQVGISVLASAGVAGIILGFAAQKSIATLIAGIQIAVTQPIRIDDVVIVENEWGRIEEITLTYVVVRIWDQRRLVVPISHFLDKPFQNWTRSSAELIGTVYLYADYRVDVDALRNELQRILESTPLWDRRASGLQVTGATDRSVELRALVSAANSSDAWDLRCLVREKLLAYLQNSQPESLPRTRLERSAGEKLTDEIENRV</sequence>
<feature type="transmembrane region" description="Helical" evidence="6">
    <location>
        <begin position="53"/>
        <end position="75"/>
    </location>
</feature>
<evidence type="ECO:0000259" key="7">
    <source>
        <dbReference type="Pfam" id="PF00924"/>
    </source>
</evidence>
<organism evidence="8">
    <name type="scientific">Prosthecochloris aestuarii</name>
    <dbReference type="NCBI Taxonomy" id="1102"/>
    <lineage>
        <taxon>Bacteria</taxon>
        <taxon>Pseudomonadati</taxon>
        <taxon>Chlorobiota</taxon>
        <taxon>Chlorobiia</taxon>
        <taxon>Chlorobiales</taxon>
        <taxon>Chlorobiaceae</taxon>
        <taxon>Prosthecochloris</taxon>
    </lineage>
</organism>
<gene>
    <name evidence="8" type="ORF">ENN50_03340</name>
</gene>
<dbReference type="AlphaFoldDB" id="A0A831SS33"/>
<feature type="transmembrane region" description="Helical" evidence="6">
    <location>
        <begin position="12"/>
        <end position="32"/>
    </location>
</feature>
<feature type="region of interest" description="Disordered" evidence="5">
    <location>
        <begin position="343"/>
        <end position="364"/>
    </location>
</feature>
<dbReference type="PANTHER" id="PTHR30566:SF25">
    <property type="entry name" value="INNER MEMBRANE PROTEIN"/>
    <property type="match status" value="1"/>
</dbReference>
<feature type="domain" description="Mechanosensitive ion channel MscS" evidence="7">
    <location>
        <begin position="187"/>
        <end position="253"/>
    </location>
</feature>
<dbReference type="Gene3D" id="1.10.287.1260">
    <property type="match status" value="1"/>
</dbReference>
<dbReference type="SUPFAM" id="SSF50182">
    <property type="entry name" value="Sm-like ribonucleoproteins"/>
    <property type="match status" value="1"/>
</dbReference>
<feature type="transmembrane region" description="Helical" evidence="6">
    <location>
        <begin position="87"/>
        <end position="108"/>
    </location>
</feature>
<evidence type="ECO:0000256" key="2">
    <source>
        <dbReference type="ARBA" id="ARBA00022692"/>
    </source>
</evidence>
<dbReference type="InterPro" id="IPR023408">
    <property type="entry name" value="MscS_beta-dom_sf"/>
</dbReference>
<comment type="caution">
    <text evidence="8">The sequence shown here is derived from an EMBL/GenBank/DDBJ whole genome shotgun (WGS) entry which is preliminary data.</text>
</comment>
<evidence type="ECO:0000313" key="8">
    <source>
        <dbReference type="EMBL" id="HED30724.1"/>
    </source>
</evidence>
<dbReference type="GO" id="GO:0016020">
    <property type="term" value="C:membrane"/>
    <property type="evidence" value="ECO:0007669"/>
    <property type="project" value="UniProtKB-SubCell"/>
</dbReference>
<evidence type="ECO:0000256" key="4">
    <source>
        <dbReference type="ARBA" id="ARBA00023136"/>
    </source>
</evidence>
<evidence type="ECO:0000256" key="1">
    <source>
        <dbReference type="ARBA" id="ARBA00004370"/>
    </source>
</evidence>
<evidence type="ECO:0000256" key="3">
    <source>
        <dbReference type="ARBA" id="ARBA00022989"/>
    </source>
</evidence>
<proteinExistence type="predicted"/>
<dbReference type="PANTHER" id="PTHR30566">
    <property type="entry name" value="YNAI-RELATED MECHANOSENSITIVE ION CHANNEL"/>
    <property type="match status" value="1"/>
</dbReference>
<accession>A0A831SS33</accession>
<keyword evidence="2 6" id="KW-0812">Transmembrane</keyword>